<feature type="domain" description="ABC3 transporter permease C-terminal" evidence="9">
    <location>
        <begin position="786"/>
        <end position="899"/>
    </location>
</feature>
<gene>
    <name evidence="11" type="ORF">J421_5716</name>
</gene>
<dbReference type="PATRIC" id="fig|861299.3.peg.5755"/>
<keyword evidence="3 8" id="KW-0812">Transmembrane</keyword>
<geneLocation type="plasmid" evidence="11 12">
    <name>2</name>
</geneLocation>
<evidence type="ECO:0000256" key="7">
    <source>
        <dbReference type="SAM" id="MobiDB-lite"/>
    </source>
</evidence>
<comment type="subcellular location">
    <subcellularLocation>
        <location evidence="1">Cell membrane</location>
        <topology evidence="1">Multi-pass membrane protein</topology>
    </subcellularLocation>
</comment>
<evidence type="ECO:0000313" key="11">
    <source>
        <dbReference type="EMBL" id="AHG93251.1"/>
    </source>
</evidence>
<keyword evidence="2" id="KW-1003">Cell membrane</keyword>
<feature type="transmembrane region" description="Helical" evidence="8">
    <location>
        <begin position="461"/>
        <end position="483"/>
    </location>
</feature>
<evidence type="ECO:0000256" key="8">
    <source>
        <dbReference type="SAM" id="Phobius"/>
    </source>
</evidence>
<evidence type="ECO:0000256" key="2">
    <source>
        <dbReference type="ARBA" id="ARBA00022475"/>
    </source>
</evidence>
<dbReference type="InterPro" id="IPR003838">
    <property type="entry name" value="ABC3_permease_C"/>
</dbReference>
<dbReference type="PANTHER" id="PTHR30572">
    <property type="entry name" value="MEMBRANE COMPONENT OF TRANSPORTER-RELATED"/>
    <property type="match status" value="1"/>
</dbReference>
<dbReference type="GO" id="GO:0022857">
    <property type="term" value="F:transmembrane transporter activity"/>
    <property type="evidence" value="ECO:0007669"/>
    <property type="project" value="TreeGrafter"/>
</dbReference>
<dbReference type="InterPro" id="IPR047928">
    <property type="entry name" value="Perm_prefix_1"/>
</dbReference>
<feature type="transmembrane region" description="Helical" evidence="8">
    <location>
        <begin position="782"/>
        <end position="807"/>
    </location>
</feature>
<evidence type="ECO:0000259" key="10">
    <source>
        <dbReference type="Pfam" id="PF12704"/>
    </source>
</evidence>
<dbReference type="InterPro" id="IPR025857">
    <property type="entry name" value="MacB_PCD"/>
</dbReference>
<name>W0RRE4_9BACT</name>
<keyword evidence="4 8" id="KW-1133">Transmembrane helix</keyword>
<dbReference type="NCBIfam" id="TIGR03434">
    <property type="entry name" value="ADOP"/>
    <property type="match status" value="1"/>
</dbReference>
<protein>
    <submittedName>
        <fullName evidence="11">Permease</fullName>
    </submittedName>
</protein>
<dbReference type="HOGENOM" id="CLU_009433_1_0_0"/>
<dbReference type="Pfam" id="PF02687">
    <property type="entry name" value="FtsX"/>
    <property type="match status" value="2"/>
</dbReference>
<feature type="transmembrane region" description="Helical" evidence="8">
    <location>
        <begin position="369"/>
        <end position="393"/>
    </location>
</feature>
<evidence type="ECO:0000256" key="3">
    <source>
        <dbReference type="ARBA" id="ARBA00022692"/>
    </source>
</evidence>
<feature type="domain" description="ABC3 transporter permease C-terminal" evidence="9">
    <location>
        <begin position="376"/>
        <end position="488"/>
    </location>
</feature>
<feature type="domain" description="MacB-like periplasmic core" evidence="10">
    <location>
        <begin position="106"/>
        <end position="327"/>
    </location>
</feature>
<dbReference type="InterPro" id="IPR050250">
    <property type="entry name" value="Macrolide_Exporter_MacB"/>
</dbReference>
<keyword evidence="11" id="KW-0614">Plasmid</keyword>
<dbReference type="PANTHER" id="PTHR30572:SF4">
    <property type="entry name" value="ABC TRANSPORTER PERMEASE YTRF"/>
    <property type="match status" value="1"/>
</dbReference>
<evidence type="ECO:0000313" key="12">
    <source>
        <dbReference type="Proteomes" id="UP000019151"/>
    </source>
</evidence>
<dbReference type="RefSeq" id="WP_148306607.1">
    <property type="nucleotide sequence ID" value="NZ_CP007130.1"/>
</dbReference>
<feature type="transmembrane region" description="Helical" evidence="8">
    <location>
        <begin position="516"/>
        <end position="536"/>
    </location>
</feature>
<dbReference type="Proteomes" id="UP000019151">
    <property type="component" value="Plasmid 2"/>
</dbReference>
<evidence type="ECO:0000256" key="1">
    <source>
        <dbReference type="ARBA" id="ARBA00004651"/>
    </source>
</evidence>
<feature type="transmembrane region" description="Helical" evidence="8">
    <location>
        <begin position="872"/>
        <end position="891"/>
    </location>
</feature>
<dbReference type="KEGG" id="gba:J421_5716"/>
<dbReference type="OrthoDB" id="100628at2"/>
<feature type="transmembrane region" description="Helical" evidence="8">
    <location>
        <begin position="828"/>
        <end position="852"/>
    </location>
</feature>
<evidence type="ECO:0000256" key="5">
    <source>
        <dbReference type="ARBA" id="ARBA00023136"/>
    </source>
</evidence>
<dbReference type="GO" id="GO:0005886">
    <property type="term" value="C:plasma membrane"/>
    <property type="evidence" value="ECO:0007669"/>
    <property type="project" value="UniProtKB-SubCell"/>
</dbReference>
<feature type="transmembrane region" description="Helical" evidence="8">
    <location>
        <begin position="419"/>
        <end position="441"/>
    </location>
</feature>
<dbReference type="InterPro" id="IPR017800">
    <property type="entry name" value="ADOP"/>
</dbReference>
<dbReference type="AlphaFoldDB" id="W0RRE4"/>
<keyword evidence="12" id="KW-1185">Reference proteome</keyword>
<sequence>MSRTAKSAWRYLRFWGPDPQRDLDDEIAFHIEARIEDYIADGIAPEAARTAALERFGDLTRYRGEVMAIEKRDARRRTIADVVHALVGDVRFGARQLRRNLPLTCAALLCFALGIGANTSIFSVVNAVLFRPLPFPDSERLVMVSEGLTKLAVDFNAISAPDLIDFKETEGRTFDALALMQASAVTLSLGGDAEVVHGAAITPSTFRVLRVAPALGRAFVDGDTRVDAPAVVILSDALWKRRFGGDRGVVGKTITFYGGRTAEVVGVMPPDFSFPVPGLGLPVGDVFVPFVFSAAIMSARADNFGRIAFGRLKDGVGVAQAEESLAEIARQMPRRYPDSYGPLASVDGPLLVHVKSLREAAVGTSRRPLLVLLGAVSFVLLIACINVASLFVARASARHREISVRGALGATRGRLAQQFLAEALILLGAGSVLGVIAAHWSTRMLVASAPGSFYRAFDVRIDGRVLAATAGLTVFTALVFSVLPGLRGRASATGPAPRDGGRSGTATRTRHQARRALIVAEVAMALVLTVGAGLTLRSFARARALSPGFDPEHLVTFTATFPTASFPNADRVKHAEMQVLVHLRQIPGVQAASGTAPLPMQGLWEITFAPDGPSLEHSPAATNSVVLPGFFETMRIPLRAGRYFTERDVEGARDVVIVNETMATKYYGTPNPVGRRFKWGGRDAEHPWKTIVGVVADVKHRQLDAEPSAAVYEPVLQQDTGQSASLYRVMSFLVRTDLTPAALSAPIRTAVREVDPRLMVVDLQPMNAVVGQTIAGRKFNALLLGLFALVALALAATGVYGVLHYSVIQRTREMGVRLAMGARVSDMLRLVVGQTVALACVGVVIGLAAALVLSRVMRTLLFDTDPFDVPTFAVSATLLLIVAALASYLPARRALRIDPTVAIRAD</sequence>
<feature type="domain" description="MacB-like periplasmic core" evidence="10">
    <location>
        <begin position="524"/>
        <end position="718"/>
    </location>
</feature>
<dbReference type="eggNOG" id="COG0577">
    <property type="taxonomic scope" value="Bacteria"/>
</dbReference>
<keyword evidence="5 8" id="KW-0472">Membrane</keyword>
<dbReference type="EMBL" id="CP007130">
    <property type="protein sequence ID" value="AHG93251.1"/>
    <property type="molecule type" value="Genomic_DNA"/>
</dbReference>
<evidence type="ECO:0000256" key="6">
    <source>
        <dbReference type="ARBA" id="ARBA00038076"/>
    </source>
</evidence>
<dbReference type="NCBIfam" id="NF038403">
    <property type="entry name" value="perm_prefix_1"/>
    <property type="match status" value="1"/>
</dbReference>
<feature type="region of interest" description="Disordered" evidence="7">
    <location>
        <begin position="489"/>
        <end position="508"/>
    </location>
</feature>
<accession>W0RRE4</accession>
<feature type="transmembrane region" description="Helical" evidence="8">
    <location>
        <begin position="101"/>
        <end position="130"/>
    </location>
</feature>
<evidence type="ECO:0000259" key="9">
    <source>
        <dbReference type="Pfam" id="PF02687"/>
    </source>
</evidence>
<reference evidence="11 12" key="1">
    <citation type="journal article" date="2014" name="Genome Announc.">
        <title>Genome Sequence and Methylome of Soil Bacterium Gemmatirosa kalamazoonensis KBS708T, a Member of the Rarely Cultivated Gemmatimonadetes Phylum.</title>
        <authorList>
            <person name="Debruyn J.M."/>
            <person name="Radosevich M."/>
            <person name="Wommack K.E."/>
            <person name="Polson S.W."/>
            <person name="Hauser L.J."/>
            <person name="Fawaz M.N."/>
            <person name="Korlach J."/>
            <person name="Tsai Y.C."/>
        </authorList>
    </citation>
    <scope>NUCLEOTIDE SEQUENCE [LARGE SCALE GENOMIC DNA]</scope>
    <source>
        <strain evidence="11 12">KBS708</strain>
        <plasmid evidence="12">Plasmid 2</plasmid>
    </source>
</reference>
<evidence type="ECO:0000256" key="4">
    <source>
        <dbReference type="ARBA" id="ARBA00022989"/>
    </source>
</evidence>
<proteinExistence type="inferred from homology"/>
<organism evidence="11 12">
    <name type="scientific">Gemmatirosa kalamazoonensis</name>
    <dbReference type="NCBI Taxonomy" id="861299"/>
    <lineage>
        <taxon>Bacteria</taxon>
        <taxon>Pseudomonadati</taxon>
        <taxon>Gemmatimonadota</taxon>
        <taxon>Gemmatimonadia</taxon>
        <taxon>Gemmatimonadales</taxon>
        <taxon>Gemmatimonadaceae</taxon>
        <taxon>Gemmatirosa</taxon>
    </lineage>
</organism>
<dbReference type="InParanoid" id="W0RRE4"/>
<comment type="similarity">
    <text evidence="6">Belongs to the ABC-4 integral membrane protein family.</text>
</comment>
<dbReference type="Pfam" id="PF12704">
    <property type="entry name" value="MacB_PCD"/>
    <property type="match status" value="2"/>
</dbReference>